<feature type="transmembrane region" description="Helical" evidence="1">
    <location>
        <begin position="47"/>
        <end position="67"/>
    </location>
</feature>
<protein>
    <submittedName>
        <fullName evidence="2">Uncharacterized protein</fullName>
    </submittedName>
</protein>
<keyword evidence="1" id="KW-0812">Transmembrane</keyword>
<evidence type="ECO:0000313" key="2">
    <source>
        <dbReference type="EMBL" id="CCC52845.1"/>
    </source>
</evidence>
<reference evidence="2" key="1">
    <citation type="journal article" date="2012" name="Proc. Natl. Acad. Sci. U.S.A.">
        <title>Antigenic diversity is generated by distinct evolutionary mechanisms in African trypanosome species.</title>
        <authorList>
            <person name="Jackson A.P."/>
            <person name="Berry A."/>
            <person name="Aslett M."/>
            <person name="Allison H.C."/>
            <person name="Burton P."/>
            <person name="Vavrova-Anderson J."/>
            <person name="Brown R."/>
            <person name="Browne H."/>
            <person name="Corton N."/>
            <person name="Hauser H."/>
            <person name="Gamble J."/>
            <person name="Gilderthorp R."/>
            <person name="Marcello L."/>
            <person name="McQuillan J."/>
            <person name="Otto T.D."/>
            <person name="Quail M.A."/>
            <person name="Sanders M.J."/>
            <person name="van Tonder A."/>
            <person name="Ginger M.L."/>
            <person name="Field M.C."/>
            <person name="Barry J.D."/>
            <person name="Hertz-Fowler C."/>
            <person name="Berriman M."/>
        </authorList>
    </citation>
    <scope>NUCLEOTIDE SEQUENCE</scope>
    <source>
        <strain evidence="2">Y486</strain>
    </source>
</reference>
<keyword evidence="1" id="KW-0472">Membrane</keyword>
<proteinExistence type="predicted"/>
<evidence type="ECO:0000256" key="1">
    <source>
        <dbReference type="SAM" id="Phobius"/>
    </source>
</evidence>
<name>G0UAL2_TRYVY</name>
<feature type="transmembrane region" description="Helical" evidence="1">
    <location>
        <begin position="74"/>
        <end position="92"/>
    </location>
</feature>
<gene>
    <name evidence="2" type="ORF">TVY486_1103290</name>
</gene>
<sequence length="106" mass="12335">MGLPSFRRSPSTSCCSLCCLVIVNVTQLPFASSVNRGNPKRDVRCLVFLVLFVCYFFASLFVFPHVLKLTYHSLCKYLFLFFFFLFFFFFNFCSHFNTFSSVLPSI</sequence>
<accession>G0UAL2</accession>
<dbReference type="AlphaFoldDB" id="G0UAL2"/>
<keyword evidence="1" id="KW-1133">Transmembrane helix</keyword>
<dbReference type="EMBL" id="HE573027">
    <property type="protein sequence ID" value="CCC52845.1"/>
    <property type="molecule type" value="Genomic_DNA"/>
</dbReference>
<dbReference type="VEuPathDB" id="TriTrypDB:TvY486_1103290"/>
<organism evidence="2">
    <name type="scientific">Trypanosoma vivax (strain Y486)</name>
    <dbReference type="NCBI Taxonomy" id="1055687"/>
    <lineage>
        <taxon>Eukaryota</taxon>
        <taxon>Discoba</taxon>
        <taxon>Euglenozoa</taxon>
        <taxon>Kinetoplastea</taxon>
        <taxon>Metakinetoplastina</taxon>
        <taxon>Trypanosomatida</taxon>
        <taxon>Trypanosomatidae</taxon>
        <taxon>Trypanosoma</taxon>
        <taxon>Duttonella</taxon>
    </lineage>
</organism>